<evidence type="ECO:0000256" key="1">
    <source>
        <dbReference type="SAM" id="MobiDB-lite"/>
    </source>
</evidence>
<name>A0ABR1B4J5_POLSC</name>
<feature type="region of interest" description="Disordered" evidence="1">
    <location>
        <begin position="1"/>
        <end position="23"/>
    </location>
</feature>
<organism evidence="2 3">
    <name type="scientific">Polyplax serrata</name>
    <name type="common">Common mouse louse</name>
    <dbReference type="NCBI Taxonomy" id="468196"/>
    <lineage>
        <taxon>Eukaryota</taxon>
        <taxon>Metazoa</taxon>
        <taxon>Ecdysozoa</taxon>
        <taxon>Arthropoda</taxon>
        <taxon>Hexapoda</taxon>
        <taxon>Insecta</taxon>
        <taxon>Pterygota</taxon>
        <taxon>Neoptera</taxon>
        <taxon>Paraneoptera</taxon>
        <taxon>Psocodea</taxon>
        <taxon>Troctomorpha</taxon>
        <taxon>Phthiraptera</taxon>
        <taxon>Anoplura</taxon>
        <taxon>Polyplacidae</taxon>
        <taxon>Polyplax</taxon>
    </lineage>
</organism>
<proteinExistence type="predicted"/>
<keyword evidence="3" id="KW-1185">Reference proteome</keyword>
<evidence type="ECO:0000313" key="3">
    <source>
        <dbReference type="Proteomes" id="UP001359485"/>
    </source>
</evidence>
<accession>A0ABR1B4J5</accession>
<sequence length="127" mass="14759">MSWDGERFPGEANAKGKDSNKEASLWNREWQRHMTNKKKTKALQRALAKHLKLWTNRKQGELTQYMTQVLTGRGPFNSYLHKRQPTKETGDLDLGNIIRGIIQSGAKWHKFERSCHSVISRKGRRKG</sequence>
<evidence type="ECO:0000313" key="2">
    <source>
        <dbReference type="EMBL" id="KAK6634878.1"/>
    </source>
</evidence>
<protein>
    <submittedName>
        <fullName evidence="2">Uncharacterized protein</fullName>
    </submittedName>
</protein>
<reference evidence="2 3" key="1">
    <citation type="submission" date="2023-09" db="EMBL/GenBank/DDBJ databases">
        <title>Genomes of two closely related lineages of the louse Polyplax serrata with different host specificities.</title>
        <authorList>
            <person name="Martinu J."/>
            <person name="Tarabai H."/>
            <person name="Stefka J."/>
            <person name="Hypsa V."/>
        </authorList>
    </citation>
    <scope>NUCLEOTIDE SEQUENCE [LARGE SCALE GENOMIC DNA]</scope>
    <source>
        <strain evidence="2">98ZLc_SE</strain>
    </source>
</reference>
<feature type="compositionally biased region" description="Basic and acidic residues" evidence="1">
    <location>
        <begin position="1"/>
        <end position="21"/>
    </location>
</feature>
<comment type="caution">
    <text evidence="2">The sequence shown here is derived from an EMBL/GenBank/DDBJ whole genome shotgun (WGS) entry which is preliminary data.</text>
</comment>
<dbReference type="Proteomes" id="UP001359485">
    <property type="component" value="Unassembled WGS sequence"/>
</dbReference>
<dbReference type="EMBL" id="JAWJWF010000003">
    <property type="protein sequence ID" value="KAK6634878.1"/>
    <property type="molecule type" value="Genomic_DNA"/>
</dbReference>
<gene>
    <name evidence="2" type="ORF">RUM44_000125</name>
</gene>